<dbReference type="Pfam" id="PF00172">
    <property type="entry name" value="Zn_clus"/>
    <property type="match status" value="1"/>
</dbReference>
<dbReference type="Proteomes" id="UP000240493">
    <property type="component" value="Unassembled WGS sequence"/>
</dbReference>
<dbReference type="OrthoDB" id="435881at2759"/>
<comment type="subcellular location">
    <subcellularLocation>
        <location evidence="1">Nucleus</location>
    </subcellularLocation>
</comment>
<evidence type="ECO:0000313" key="8">
    <source>
        <dbReference type="Proteomes" id="UP000240493"/>
    </source>
</evidence>
<dbReference type="EMBL" id="KZ679266">
    <property type="protein sequence ID" value="PTB38208.1"/>
    <property type="molecule type" value="Genomic_DNA"/>
</dbReference>
<dbReference type="InterPro" id="IPR007219">
    <property type="entry name" value="XnlR_reg_dom"/>
</dbReference>
<dbReference type="SUPFAM" id="SSF57701">
    <property type="entry name" value="Zn2/Cys6 DNA-binding domain"/>
    <property type="match status" value="1"/>
</dbReference>
<accession>A0A2T3Z072</accession>
<dbReference type="GO" id="GO:0006351">
    <property type="term" value="P:DNA-templated transcription"/>
    <property type="evidence" value="ECO:0007669"/>
    <property type="project" value="InterPro"/>
</dbReference>
<feature type="compositionally biased region" description="Low complexity" evidence="5">
    <location>
        <begin position="108"/>
        <end position="125"/>
    </location>
</feature>
<keyword evidence="2" id="KW-0479">Metal-binding</keyword>
<dbReference type="Gene3D" id="4.10.240.10">
    <property type="entry name" value="Zn(2)-C6 fungal-type DNA-binding domain"/>
    <property type="match status" value="1"/>
</dbReference>
<dbReference type="PROSITE" id="PS00463">
    <property type="entry name" value="ZN2_CY6_FUNGAL_1"/>
    <property type="match status" value="1"/>
</dbReference>
<feature type="domain" description="Zn(2)-C6 fungal-type" evidence="6">
    <location>
        <begin position="11"/>
        <end position="40"/>
    </location>
</feature>
<dbReference type="CDD" id="cd00067">
    <property type="entry name" value="GAL4"/>
    <property type="match status" value="1"/>
</dbReference>
<sequence length="717" mass="81505">MARRVIAPGHSCLECRRRKIKCDRSLPCSYCARIKLQCSYPSWRPNRSNHGESDLAAKVQSLECTLQSLEQKITRIGNLLNANPEPPSRQDHAEREHQFSIEDAHDLPSPSWSSPRINSQSNSSQYNTGARSTNSHLLQSLPFNSLAGISQPLEALHPPPSSISFIWQTYLDVVDPLLKIFHVPSIQRHVMSISQGREIPDAATECLMFAIYYSTVISISVAECRDEFGEEKPLLLQRYREGVERALARANFLSSQDITVLRAFVIYLICGRLDENGPDVCSLIGLAIGNAMKLGLHIDIPGMCTFEVEMRRRLWWQICTLDVRVAEDFGGEPYIIEPNLRTELPLNVNDISLDPHIGELNPQPGRSEMLFSLVRFEVSHFARRIVFSDRFCRINNYEIMNEAQKCQAVDQFKERIEKQYLSYCHKAIPLDCVTVMSNRLILAKLKLAVYKPRADQNHGMPLRANYRRACEEFLEHAHELRQYSKGRRWLWLFQTYVEWDALAYLLLDICITLSSPGLSPNESINAPWKVVKESYNHWKNNPDVHRDRRWMNIEELHSHALSIRERAQNVTQISQTTPSYCSQQAHDQSDDVSDDTVEMQQQYESSPDSMYTRNTATNAENRIIPVSMSSMNKNTQIQRSYATDLQGPESNMLPDQVPLMWALANAAAASAEEAQISVTTADMPGAGTACEWSASLIETYWEVAGQGNDGSSAWPPR</sequence>
<dbReference type="AlphaFoldDB" id="A0A2T3Z072"/>
<evidence type="ECO:0000313" key="7">
    <source>
        <dbReference type="EMBL" id="PTB38208.1"/>
    </source>
</evidence>
<evidence type="ECO:0000256" key="1">
    <source>
        <dbReference type="ARBA" id="ARBA00004123"/>
    </source>
</evidence>
<dbReference type="GO" id="GO:0003677">
    <property type="term" value="F:DNA binding"/>
    <property type="evidence" value="ECO:0007669"/>
    <property type="project" value="InterPro"/>
</dbReference>
<keyword evidence="4" id="KW-0175">Coiled coil</keyword>
<evidence type="ECO:0000256" key="3">
    <source>
        <dbReference type="ARBA" id="ARBA00023242"/>
    </source>
</evidence>
<dbReference type="InterPro" id="IPR001138">
    <property type="entry name" value="Zn2Cys6_DnaBD"/>
</dbReference>
<dbReference type="PROSITE" id="PS50048">
    <property type="entry name" value="ZN2_CY6_FUNGAL_2"/>
    <property type="match status" value="1"/>
</dbReference>
<dbReference type="InterPro" id="IPR050613">
    <property type="entry name" value="Sec_Metabolite_Reg"/>
</dbReference>
<dbReference type="CDD" id="cd12148">
    <property type="entry name" value="fungal_TF_MHR"/>
    <property type="match status" value="1"/>
</dbReference>
<reference evidence="7 8" key="1">
    <citation type="submission" date="2016-07" db="EMBL/GenBank/DDBJ databases">
        <title>Multiple horizontal gene transfer events from other fungi enriched the ability of initially mycotrophic Trichoderma (Ascomycota) to feed on dead plant biomass.</title>
        <authorList>
            <consortium name="DOE Joint Genome Institute"/>
            <person name="Aerts A."/>
            <person name="Atanasova L."/>
            <person name="Chenthamara K."/>
            <person name="Zhang J."/>
            <person name="Grujic M."/>
            <person name="Henrissat B."/>
            <person name="Kuo A."/>
            <person name="Salamov A."/>
            <person name="Lipzen A."/>
            <person name="Labutti K."/>
            <person name="Barry K."/>
            <person name="Miao Y."/>
            <person name="Rahimi M.J."/>
            <person name="Shen Q."/>
            <person name="Grigoriev I.V."/>
            <person name="Kubicek C.P."/>
            <person name="Druzhinina I.S."/>
        </authorList>
    </citation>
    <scope>NUCLEOTIDE SEQUENCE [LARGE SCALE GENOMIC DNA]</scope>
    <source>
        <strain evidence="7 8">CBS 433.97</strain>
    </source>
</reference>
<dbReference type="STRING" id="1042311.A0A2T3Z072"/>
<dbReference type="GO" id="GO:0005634">
    <property type="term" value="C:nucleus"/>
    <property type="evidence" value="ECO:0007669"/>
    <property type="project" value="UniProtKB-SubCell"/>
</dbReference>
<keyword evidence="3" id="KW-0539">Nucleus</keyword>
<name>A0A2T3Z072_TRIA4</name>
<dbReference type="Pfam" id="PF04082">
    <property type="entry name" value="Fungal_trans"/>
    <property type="match status" value="1"/>
</dbReference>
<dbReference type="PANTHER" id="PTHR31001:SF91">
    <property type="entry name" value="ZN(II)2CYS6 TRANSCRIPTION FACTOR (EUROFUNG)"/>
    <property type="match status" value="1"/>
</dbReference>
<dbReference type="SMART" id="SM00066">
    <property type="entry name" value="GAL4"/>
    <property type="match status" value="1"/>
</dbReference>
<evidence type="ECO:0000259" key="6">
    <source>
        <dbReference type="PROSITE" id="PS50048"/>
    </source>
</evidence>
<protein>
    <recommendedName>
        <fullName evidence="6">Zn(2)-C6 fungal-type domain-containing protein</fullName>
    </recommendedName>
</protein>
<feature type="region of interest" description="Disordered" evidence="5">
    <location>
        <begin position="102"/>
        <end position="131"/>
    </location>
</feature>
<organism evidence="7 8">
    <name type="scientific">Trichoderma asperellum (strain ATCC 204424 / CBS 433.97 / NBRC 101777)</name>
    <dbReference type="NCBI Taxonomy" id="1042311"/>
    <lineage>
        <taxon>Eukaryota</taxon>
        <taxon>Fungi</taxon>
        <taxon>Dikarya</taxon>
        <taxon>Ascomycota</taxon>
        <taxon>Pezizomycotina</taxon>
        <taxon>Sordariomycetes</taxon>
        <taxon>Hypocreomycetidae</taxon>
        <taxon>Hypocreales</taxon>
        <taxon>Hypocreaceae</taxon>
        <taxon>Trichoderma</taxon>
    </lineage>
</organism>
<keyword evidence="8" id="KW-1185">Reference proteome</keyword>
<dbReference type="InterPro" id="IPR036864">
    <property type="entry name" value="Zn2-C6_fun-type_DNA-bd_sf"/>
</dbReference>
<evidence type="ECO:0000256" key="2">
    <source>
        <dbReference type="ARBA" id="ARBA00022723"/>
    </source>
</evidence>
<gene>
    <name evidence="7" type="ORF">M441DRAFT_60483</name>
</gene>
<feature type="coiled-coil region" evidence="4">
    <location>
        <begin position="52"/>
        <end position="79"/>
    </location>
</feature>
<dbReference type="PANTHER" id="PTHR31001">
    <property type="entry name" value="UNCHARACTERIZED TRANSCRIPTIONAL REGULATORY PROTEIN"/>
    <property type="match status" value="1"/>
</dbReference>
<proteinExistence type="predicted"/>
<dbReference type="GO" id="GO:0000981">
    <property type="term" value="F:DNA-binding transcription factor activity, RNA polymerase II-specific"/>
    <property type="evidence" value="ECO:0007669"/>
    <property type="project" value="InterPro"/>
</dbReference>
<evidence type="ECO:0000256" key="4">
    <source>
        <dbReference type="SAM" id="Coils"/>
    </source>
</evidence>
<dbReference type="SMART" id="SM00906">
    <property type="entry name" value="Fungal_trans"/>
    <property type="match status" value="1"/>
</dbReference>
<dbReference type="GO" id="GO:0008270">
    <property type="term" value="F:zinc ion binding"/>
    <property type="evidence" value="ECO:0007669"/>
    <property type="project" value="InterPro"/>
</dbReference>
<evidence type="ECO:0000256" key="5">
    <source>
        <dbReference type="SAM" id="MobiDB-lite"/>
    </source>
</evidence>